<evidence type="ECO:0000313" key="12">
    <source>
        <dbReference type="Proteomes" id="UP001595710"/>
    </source>
</evidence>
<evidence type="ECO:0000256" key="5">
    <source>
        <dbReference type="ARBA" id="ARBA00022970"/>
    </source>
</evidence>
<evidence type="ECO:0000256" key="4">
    <source>
        <dbReference type="ARBA" id="ARBA00022692"/>
    </source>
</evidence>
<dbReference type="InterPro" id="IPR052157">
    <property type="entry name" value="BCAA_transport_permease"/>
</dbReference>
<dbReference type="EMBL" id="JBHRYN010000002">
    <property type="protein sequence ID" value="MFC3700064.1"/>
    <property type="molecule type" value="Genomic_DNA"/>
</dbReference>
<organism evidence="11 12">
    <name type="scientific">Reinekea marina</name>
    <dbReference type="NCBI Taxonomy" id="1310421"/>
    <lineage>
        <taxon>Bacteria</taxon>
        <taxon>Pseudomonadati</taxon>
        <taxon>Pseudomonadota</taxon>
        <taxon>Gammaproteobacteria</taxon>
        <taxon>Oceanospirillales</taxon>
        <taxon>Saccharospirillaceae</taxon>
        <taxon>Reinekea</taxon>
    </lineage>
</organism>
<feature type="transmembrane region" description="Helical" evidence="10">
    <location>
        <begin position="255"/>
        <end position="277"/>
    </location>
</feature>
<dbReference type="PANTHER" id="PTHR11795">
    <property type="entry name" value="BRANCHED-CHAIN AMINO ACID TRANSPORT SYSTEM PERMEASE PROTEIN LIVH"/>
    <property type="match status" value="1"/>
</dbReference>
<accession>A0ABV7WML0</accession>
<feature type="transmembrane region" description="Helical" evidence="10">
    <location>
        <begin position="59"/>
        <end position="84"/>
    </location>
</feature>
<dbReference type="Pfam" id="PF02653">
    <property type="entry name" value="BPD_transp_2"/>
    <property type="match status" value="1"/>
</dbReference>
<comment type="caution">
    <text evidence="11">The sequence shown here is derived from an EMBL/GenBank/DDBJ whole genome shotgun (WGS) entry which is preliminary data.</text>
</comment>
<evidence type="ECO:0000256" key="1">
    <source>
        <dbReference type="ARBA" id="ARBA00004429"/>
    </source>
</evidence>
<name>A0ABV7WML0_9GAMM</name>
<dbReference type="Proteomes" id="UP001595710">
    <property type="component" value="Unassembled WGS sequence"/>
</dbReference>
<keyword evidence="5" id="KW-0029">Amino-acid transport</keyword>
<keyword evidence="12" id="KW-1185">Reference proteome</keyword>
<dbReference type="CDD" id="cd06582">
    <property type="entry name" value="TM_PBP1_LivH_like"/>
    <property type="match status" value="1"/>
</dbReference>
<comment type="similarity">
    <text evidence="8">Belongs to the binding-protein-dependent transport system permease family. LivHM subfamily.</text>
</comment>
<feature type="transmembrane region" description="Helical" evidence="10">
    <location>
        <begin position="125"/>
        <end position="146"/>
    </location>
</feature>
<comment type="subcellular location">
    <subcellularLocation>
        <location evidence="1">Cell inner membrane</location>
        <topology evidence="1">Multi-pass membrane protein</topology>
    </subcellularLocation>
</comment>
<dbReference type="InterPro" id="IPR001851">
    <property type="entry name" value="ABC_transp_permease"/>
</dbReference>
<evidence type="ECO:0000313" key="11">
    <source>
        <dbReference type="EMBL" id="MFC3700064.1"/>
    </source>
</evidence>
<feature type="transmembrane region" description="Helical" evidence="10">
    <location>
        <begin position="289"/>
        <end position="318"/>
    </location>
</feature>
<keyword evidence="7 10" id="KW-0472">Membrane</keyword>
<evidence type="ECO:0000256" key="6">
    <source>
        <dbReference type="ARBA" id="ARBA00022989"/>
    </source>
</evidence>
<keyword evidence="4 10" id="KW-0812">Transmembrane</keyword>
<gene>
    <name evidence="11" type="ORF">ACFOND_00315</name>
</gene>
<keyword evidence="6 10" id="KW-1133">Transmembrane helix</keyword>
<feature type="transmembrane region" description="Helical" evidence="10">
    <location>
        <begin position="35"/>
        <end position="53"/>
    </location>
</feature>
<proteinExistence type="inferred from homology"/>
<evidence type="ECO:0000256" key="9">
    <source>
        <dbReference type="SAM" id="MobiDB-lite"/>
    </source>
</evidence>
<reference evidence="12" key="1">
    <citation type="journal article" date="2019" name="Int. J. Syst. Evol. Microbiol.">
        <title>The Global Catalogue of Microorganisms (GCM) 10K type strain sequencing project: providing services to taxonomists for standard genome sequencing and annotation.</title>
        <authorList>
            <consortium name="The Broad Institute Genomics Platform"/>
            <consortium name="The Broad Institute Genome Sequencing Center for Infectious Disease"/>
            <person name="Wu L."/>
            <person name="Ma J."/>
        </authorList>
    </citation>
    <scope>NUCLEOTIDE SEQUENCE [LARGE SCALE GENOMIC DNA]</scope>
    <source>
        <strain evidence="12">CECT 8288</strain>
    </source>
</reference>
<evidence type="ECO:0000256" key="7">
    <source>
        <dbReference type="ARBA" id="ARBA00023136"/>
    </source>
</evidence>
<dbReference type="PANTHER" id="PTHR11795:SF442">
    <property type="entry name" value="ABC TRANSPORTER ATP-BINDING PROTEIN"/>
    <property type="match status" value="1"/>
</dbReference>
<feature type="region of interest" description="Disordered" evidence="9">
    <location>
        <begin position="1"/>
        <end position="27"/>
    </location>
</feature>
<feature type="transmembrane region" description="Helical" evidence="10">
    <location>
        <begin position="158"/>
        <end position="180"/>
    </location>
</feature>
<evidence type="ECO:0000256" key="8">
    <source>
        <dbReference type="ARBA" id="ARBA00037998"/>
    </source>
</evidence>
<feature type="transmembrane region" description="Helical" evidence="10">
    <location>
        <begin position="325"/>
        <end position="344"/>
    </location>
</feature>
<evidence type="ECO:0000256" key="10">
    <source>
        <dbReference type="SAM" id="Phobius"/>
    </source>
</evidence>
<evidence type="ECO:0000256" key="2">
    <source>
        <dbReference type="ARBA" id="ARBA00022448"/>
    </source>
</evidence>
<feature type="transmembrane region" description="Helical" evidence="10">
    <location>
        <begin position="96"/>
        <end position="113"/>
    </location>
</feature>
<feature type="transmembrane region" description="Helical" evidence="10">
    <location>
        <begin position="207"/>
        <end position="226"/>
    </location>
</feature>
<protein>
    <submittedName>
        <fullName evidence="11">Branched-chain amino acid ABC transporter permease</fullName>
    </submittedName>
</protein>
<keyword evidence="3" id="KW-1003">Cell membrane</keyword>
<sequence>MNSATKKLPAGEASSAPHPTEESVSHTEHWKQSPTVQALFLILAFAVVGFALIRDPAAWMTLTVAGVAMGMMIFIMTSGFTLVFGLMDVLNFGHGAFISFGAFVGFSVMHLWPDLLTGSSVFVQVGLMILAMLVSAIVVGLIAWVFEKVIIRHVYGNHLMQILITTGGMIVAEELIYVLWGNQEKAWLKPDTFQGSFQVGSFIFEKYRLLAVILGVVLFFGLRWVFVKTRLGLLIRAGVEDKEMVKSLGYDIEKLFILVFIAGSALAGIGGVMWGMYDEVITAHIGQNLMITVFIVAIIGGLGSIEGCFLAALMVGLLSNYVGFIFPKLALVSTLILMVAVLLWRPKGLVPVSKGN</sequence>
<dbReference type="RefSeq" id="WP_290282933.1">
    <property type="nucleotide sequence ID" value="NZ_JAUFQI010000001.1"/>
</dbReference>
<keyword evidence="2" id="KW-0813">Transport</keyword>
<evidence type="ECO:0000256" key="3">
    <source>
        <dbReference type="ARBA" id="ARBA00022475"/>
    </source>
</evidence>